<keyword evidence="2 3" id="KW-0663">Pyridoxal phosphate</keyword>
<dbReference type="GO" id="GO:0008836">
    <property type="term" value="F:diaminopimelate decarboxylase activity"/>
    <property type="evidence" value="ECO:0007669"/>
    <property type="project" value="TreeGrafter"/>
</dbReference>
<dbReference type="InterPro" id="IPR000183">
    <property type="entry name" value="Orn/DAP/Arg_de-COase"/>
</dbReference>
<comment type="similarity">
    <text evidence="4">Belongs to the Orn/Lys/Arg decarboxylase class-II family.</text>
</comment>
<dbReference type="InterPro" id="IPR017530">
    <property type="entry name" value="DCO2ase_PEP1"/>
</dbReference>
<dbReference type="GO" id="GO:0009089">
    <property type="term" value="P:lysine biosynthetic process via diaminopimelate"/>
    <property type="evidence" value="ECO:0007669"/>
    <property type="project" value="TreeGrafter"/>
</dbReference>
<dbReference type="RefSeq" id="WP_181258593.1">
    <property type="nucleotide sequence ID" value="NZ_QAOL01000033.1"/>
</dbReference>
<evidence type="ECO:0000256" key="3">
    <source>
        <dbReference type="PIRSR" id="PIRSR600183-50"/>
    </source>
</evidence>
<evidence type="ECO:0000259" key="5">
    <source>
        <dbReference type="Pfam" id="PF00278"/>
    </source>
</evidence>
<dbReference type="PANTHER" id="PTHR43727">
    <property type="entry name" value="DIAMINOPIMELATE DECARBOXYLASE"/>
    <property type="match status" value="1"/>
</dbReference>
<dbReference type="Gene3D" id="2.40.37.10">
    <property type="entry name" value="Lyase, Ornithine Decarboxylase, Chain A, domain 1"/>
    <property type="match status" value="1"/>
</dbReference>
<gene>
    <name evidence="7" type="ORF">C8R28_103317</name>
</gene>
<dbReference type="InterPro" id="IPR022643">
    <property type="entry name" value="De-COase2_C"/>
</dbReference>
<protein>
    <submittedName>
        <fullName evidence="7">Diaminopimelate decarboxylase</fullName>
    </submittedName>
</protein>
<dbReference type="SUPFAM" id="SSF51419">
    <property type="entry name" value="PLP-binding barrel"/>
    <property type="match status" value="1"/>
</dbReference>
<dbReference type="Pfam" id="PF00278">
    <property type="entry name" value="Orn_DAP_Arg_deC"/>
    <property type="match status" value="1"/>
</dbReference>
<dbReference type="Pfam" id="PF02784">
    <property type="entry name" value="Orn_Arg_deC_N"/>
    <property type="match status" value="1"/>
</dbReference>
<proteinExistence type="inferred from homology"/>
<dbReference type="SUPFAM" id="SSF50621">
    <property type="entry name" value="Alanine racemase C-terminal domain-like"/>
    <property type="match status" value="1"/>
</dbReference>
<name>A0A2T5IBN1_9PROT</name>
<organism evidence="7 8">
    <name type="scientific">Nitrosomonas ureae</name>
    <dbReference type="NCBI Taxonomy" id="44577"/>
    <lineage>
        <taxon>Bacteria</taxon>
        <taxon>Pseudomonadati</taxon>
        <taxon>Pseudomonadota</taxon>
        <taxon>Betaproteobacteria</taxon>
        <taxon>Nitrosomonadales</taxon>
        <taxon>Nitrosomonadaceae</taxon>
        <taxon>Nitrosomonas</taxon>
    </lineage>
</organism>
<evidence type="ECO:0000256" key="1">
    <source>
        <dbReference type="ARBA" id="ARBA00001933"/>
    </source>
</evidence>
<dbReference type="InterPro" id="IPR029066">
    <property type="entry name" value="PLP-binding_barrel"/>
</dbReference>
<feature type="modified residue" description="N6-(pyridoxal phosphate)lysine" evidence="3">
    <location>
        <position position="70"/>
    </location>
</feature>
<dbReference type="EMBL" id="QAOL01000033">
    <property type="protein sequence ID" value="PTQ81230.1"/>
    <property type="molecule type" value="Genomic_DNA"/>
</dbReference>
<accession>A0A2T5IBN1</accession>
<evidence type="ECO:0000259" key="6">
    <source>
        <dbReference type="Pfam" id="PF02784"/>
    </source>
</evidence>
<evidence type="ECO:0000313" key="8">
    <source>
        <dbReference type="Proteomes" id="UP000244110"/>
    </source>
</evidence>
<dbReference type="Proteomes" id="UP000244110">
    <property type="component" value="Unassembled WGS sequence"/>
</dbReference>
<dbReference type="AlphaFoldDB" id="A0A2T5IBN1"/>
<feature type="active site" description="Proton donor" evidence="3">
    <location>
        <position position="362"/>
    </location>
</feature>
<dbReference type="InterPro" id="IPR022644">
    <property type="entry name" value="De-COase2_N"/>
</dbReference>
<dbReference type="PROSITE" id="PS00879">
    <property type="entry name" value="ODR_DC_2_2"/>
    <property type="match status" value="1"/>
</dbReference>
<dbReference type="PANTHER" id="PTHR43727:SF2">
    <property type="entry name" value="GROUP IV DECARBOXYLASE"/>
    <property type="match status" value="1"/>
</dbReference>
<reference evidence="7 8" key="1">
    <citation type="submission" date="2018-04" db="EMBL/GenBank/DDBJ databases">
        <title>Active sludge and wastewater microbial communities from Klosterneuburg, Austria.</title>
        <authorList>
            <person name="Wagner M."/>
        </authorList>
    </citation>
    <scope>NUCLEOTIDE SEQUENCE [LARGE SCALE GENOMIC DNA]</scope>
    <source>
        <strain evidence="7 8">Nm4</strain>
    </source>
</reference>
<dbReference type="InterPro" id="IPR022657">
    <property type="entry name" value="De-COase2_CS"/>
</dbReference>
<dbReference type="PRINTS" id="PR01179">
    <property type="entry name" value="ODADCRBXLASE"/>
</dbReference>
<feature type="domain" description="Orn/DAP/Arg decarboxylase 2 C-terminal" evidence="5">
    <location>
        <begin position="41"/>
        <end position="389"/>
    </location>
</feature>
<dbReference type="InterPro" id="IPR009006">
    <property type="entry name" value="Ala_racemase/Decarboxylase_C"/>
</dbReference>
<comment type="cofactor">
    <cofactor evidence="1 3">
        <name>pyridoxal 5'-phosphate</name>
        <dbReference type="ChEBI" id="CHEBI:597326"/>
    </cofactor>
</comment>
<comment type="caution">
    <text evidence="7">The sequence shown here is derived from an EMBL/GenBank/DDBJ whole genome shotgun (WGS) entry which is preliminary data.</text>
</comment>
<dbReference type="NCBIfam" id="TIGR03099">
    <property type="entry name" value="dCO2ase_PEP1"/>
    <property type="match status" value="1"/>
</dbReference>
<evidence type="ECO:0000256" key="4">
    <source>
        <dbReference type="RuleBase" id="RU003737"/>
    </source>
</evidence>
<dbReference type="Gene3D" id="3.20.20.10">
    <property type="entry name" value="Alanine racemase"/>
    <property type="match status" value="1"/>
</dbReference>
<dbReference type="CDD" id="cd06839">
    <property type="entry name" value="PLPDE_III_Btrk_like"/>
    <property type="match status" value="1"/>
</dbReference>
<feature type="domain" description="Orn/DAP/Arg decarboxylase 2 N-terminal" evidence="6">
    <location>
        <begin position="46"/>
        <end position="294"/>
    </location>
</feature>
<evidence type="ECO:0000313" key="7">
    <source>
        <dbReference type="EMBL" id="PTQ81230.1"/>
    </source>
</evidence>
<evidence type="ECO:0000256" key="2">
    <source>
        <dbReference type="ARBA" id="ARBA00022898"/>
    </source>
</evidence>
<sequence>MINQLLEHAPLVQFSVQNDCLQIGGMALTRLVDRVGTTPFYAYDRKKITERVELLRQNLPPEILLHYAIKANPMPAVVQHLASLVDGMDVASAGEMRVALDTILTPEKISFAGPGKKVHELRSAIAAGVVLNIESPQEMESIAQQGVDLGIAPKVAIRINPDFELKSSGIKMSGGSKPFGIDAECVPDVLKRLDLLNLDFVGFHIFSGSQNLNAAAIQEAHEKIVMLAIQLAEYAPSPVKLLNIGGGFGVPYFPGDQPLDIAAIGVNLQRLIKRIKQQLPETAVALELGRYLVAEAGIYVCRVLERKASRGQVFLVTDGGLHHHLAASGNLGQVIRKNYPVVIGNKVQGTAREIVSVVGPLCTPLDVLADQMVMARASVNDLVVVLQSGAYGLTASPTAFLDHPPPIEVLV</sequence>